<dbReference type="InterPro" id="IPR003593">
    <property type="entry name" value="AAA+_ATPase"/>
</dbReference>
<feature type="domain" description="ABC transporter" evidence="5">
    <location>
        <begin position="21"/>
        <end position="256"/>
    </location>
</feature>
<dbReference type="Proteomes" id="UP000426328">
    <property type="component" value="Chromosome"/>
</dbReference>
<dbReference type="FunFam" id="3.40.50.300:FF:000016">
    <property type="entry name" value="Oligopeptide ABC transporter ATP-binding component"/>
    <property type="match status" value="1"/>
</dbReference>
<evidence type="ECO:0000313" key="7">
    <source>
        <dbReference type="EMBL" id="QGR22182.1"/>
    </source>
</evidence>
<dbReference type="PANTHER" id="PTHR43776:SF7">
    <property type="entry name" value="D,D-DIPEPTIDE TRANSPORT ATP-BINDING PROTEIN DDPF-RELATED"/>
    <property type="match status" value="1"/>
</dbReference>
<dbReference type="GeneID" id="42779958"/>
<comment type="similarity">
    <text evidence="1">Belongs to the ABC transporter superfamily.</text>
</comment>
<dbReference type="GO" id="GO:0055085">
    <property type="term" value="P:transmembrane transport"/>
    <property type="evidence" value="ECO:0007669"/>
    <property type="project" value="UniProtKB-ARBA"/>
</dbReference>
<dbReference type="GO" id="GO:0015833">
    <property type="term" value="P:peptide transport"/>
    <property type="evidence" value="ECO:0007669"/>
    <property type="project" value="InterPro"/>
</dbReference>
<dbReference type="KEGG" id="aamb:D1866_09460"/>
<dbReference type="InterPro" id="IPR013563">
    <property type="entry name" value="Oligopep_ABC_C"/>
</dbReference>
<evidence type="ECO:0000256" key="1">
    <source>
        <dbReference type="ARBA" id="ARBA00005417"/>
    </source>
</evidence>
<dbReference type="Gene3D" id="3.40.50.300">
    <property type="entry name" value="P-loop containing nucleotide triphosphate hydrolases"/>
    <property type="match status" value="1"/>
</dbReference>
<name>A0A650CX25_ACIAM</name>
<reference evidence="6 9" key="1">
    <citation type="submission" date="2019-10" db="EMBL/GenBank/DDBJ databases">
        <title>Comparative genomics of sulfur disproportionating microorganisms.</title>
        <authorList>
            <person name="Ward L.M."/>
            <person name="Bertran E."/>
            <person name="Johnston D."/>
        </authorList>
    </citation>
    <scope>NUCLEOTIDE SEQUENCE [LARGE SCALE GENOMIC DNA]</scope>
    <source>
        <strain evidence="6 9">DSM 3772</strain>
    </source>
</reference>
<dbReference type="InterPro" id="IPR050319">
    <property type="entry name" value="ABC_transp_ATP-bind"/>
</dbReference>
<dbReference type="CDD" id="cd03257">
    <property type="entry name" value="ABC_NikE_OppD_transporters"/>
    <property type="match status" value="1"/>
</dbReference>
<dbReference type="Proteomes" id="UP000474054">
    <property type="component" value="Unassembled WGS sequence"/>
</dbReference>
<dbReference type="GO" id="GO:0016887">
    <property type="term" value="F:ATP hydrolysis activity"/>
    <property type="evidence" value="ECO:0007669"/>
    <property type="project" value="InterPro"/>
</dbReference>
<dbReference type="EMBL" id="CP045482">
    <property type="protein sequence ID" value="QGR22182.1"/>
    <property type="molecule type" value="Genomic_DNA"/>
</dbReference>
<organism evidence="7 8">
    <name type="scientific">Acidianus ambivalens</name>
    <name type="common">Desulfurolobus ambivalens</name>
    <dbReference type="NCBI Taxonomy" id="2283"/>
    <lineage>
        <taxon>Archaea</taxon>
        <taxon>Thermoproteota</taxon>
        <taxon>Thermoprotei</taxon>
        <taxon>Sulfolobales</taxon>
        <taxon>Sulfolobaceae</taxon>
        <taxon>Acidianus</taxon>
    </lineage>
</organism>
<dbReference type="RefSeq" id="WP_152939362.1">
    <property type="nucleotide sequence ID" value="NZ_CP045482.1"/>
</dbReference>
<dbReference type="InterPro" id="IPR027417">
    <property type="entry name" value="P-loop_NTPase"/>
</dbReference>
<evidence type="ECO:0000313" key="9">
    <source>
        <dbReference type="Proteomes" id="UP000474054"/>
    </source>
</evidence>
<evidence type="ECO:0000256" key="4">
    <source>
        <dbReference type="ARBA" id="ARBA00022840"/>
    </source>
</evidence>
<evidence type="ECO:0000313" key="6">
    <source>
        <dbReference type="EMBL" id="MQL54358.1"/>
    </source>
</evidence>
<dbReference type="PROSITE" id="PS50893">
    <property type="entry name" value="ABC_TRANSPORTER_2"/>
    <property type="match status" value="1"/>
</dbReference>
<evidence type="ECO:0000256" key="3">
    <source>
        <dbReference type="ARBA" id="ARBA00022741"/>
    </source>
</evidence>
<dbReference type="PROSITE" id="PS00211">
    <property type="entry name" value="ABC_TRANSPORTER_1"/>
    <property type="match status" value="1"/>
</dbReference>
<protein>
    <submittedName>
        <fullName evidence="7">ATP-binding cassette domain-containing protein</fullName>
    </submittedName>
</protein>
<sequence length="324" mass="36424">MGDVLYSAVHIKKYYVVGRNGLLDRISKKEPIVVRALDDVSIDIFENETLGVVGESGSGKTTLGRILATLEQPTEGELIFKGEKITKDNVGKIRKKIQMVFQNPASSMDPRMKIFDIVAEPIRNIPKEEKRKIVKDTLEEVGLDFDYVANKYPRELSGGQQQRVTIARALVSNPEFIVLDEPTSALDVSVQAQILNLLVKIQRERKITYMFITHNINVARYISDRIAVLYAGKIFEIGSVEDVFSSPKHPYTQSLISSVPSLSKKELKPPEGEVPSLINPPSGCRFHPRCPYVMNICKEKEPPLFDIGGRSVACWLLDQNLRKQ</sequence>
<keyword evidence="8" id="KW-1185">Reference proteome</keyword>
<dbReference type="Pfam" id="PF08352">
    <property type="entry name" value="oligo_HPY"/>
    <property type="match status" value="1"/>
</dbReference>
<reference evidence="7 8" key="2">
    <citation type="submission" date="2019-10" db="EMBL/GenBank/DDBJ databases">
        <title>Genome Sequences from Six Type Strain Members of the Archaeal Family Sulfolobaceae: Acidianus ambivalens, Acidianus infernus, Metallosphaera prunae, Stygiolobus azoricus, Sulfolobus metallicus, and Sulfurisphaera ohwakuensis.</title>
        <authorList>
            <person name="Counts J.A."/>
            <person name="Kelly R.M."/>
        </authorList>
    </citation>
    <scope>NUCLEOTIDE SEQUENCE [LARGE SCALE GENOMIC DNA]</scope>
    <source>
        <strain evidence="7 8">LEI 10</strain>
    </source>
</reference>
<keyword evidence="4 7" id="KW-0067">ATP-binding</keyword>
<dbReference type="GO" id="GO:0005524">
    <property type="term" value="F:ATP binding"/>
    <property type="evidence" value="ECO:0007669"/>
    <property type="project" value="UniProtKB-KW"/>
</dbReference>
<dbReference type="NCBIfam" id="TIGR01727">
    <property type="entry name" value="oligo_HPY"/>
    <property type="match status" value="1"/>
</dbReference>
<evidence type="ECO:0000259" key="5">
    <source>
        <dbReference type="PROSITE" id="PS50893"/>
    </source>
</evidence>
<dbReference type="Pfam" id="PF00005">
    <property type="entry name" value="ABC_tran"/>
    <property type="match status" value="1"/>
</dbReference>
<dbReference type="SUPFAM" id="SSF52540">
    <property type="entry name" value="P-loop containing nucleoside triphosphate hydrolases"/>
    <property type="match status" value="1"/>
</dbReference>
<gene>
    <name evidence="7" type="ORF">D1866_09460</name>
    <name evidence="6" type="ORF">GFB69_00900</name>
</gene>
<accession>A0A650CX25</accession>
<dbReference type="SMART" id="SM00382">
    <property type="entry name" value="AAA"/>
    <property type="match status" value="1"/>
</dbReference>
<evidence type="ECO:0000313" key="8">
    <source>
        <dbReference type="Proteomes" id="UP000426328"/>
    </source>
</evidence>
<proteinExistence type="inferred from homology"/>
<keyword evidence="3" id="KW-0547">Nucleotide-binding</keyword>
<keyword evidence="2" id="KW-0813">Transport</keyword>
<dbReference type="InterPro" id="IPR017871">
    <property type="entry name" value="ABC_transporter-like_CS"/>
</dbReference>
<dbReference type="EMBL" id="WHYS01000001">
    <property type="protein sequence ID" value="MQL54358.1"/>
    <property type="molecule type" value="Genomic_DNA"/>
</dbReference>
<dbReference type="AlphaFoldDB" id="A0A650CX25"/>
<dbReference type="InterPro" id="IPR003439">
    <property type="entry name" value="ABC_transporter-like_ATP-bd"/>
</dbReference>
<evidence type="ECO:0000256" key="2">
    <source>
        <dbReference type="ARBA" id="ARBA00022448"/>
    </source>
</evidence>
<dbReference type="PANTHER" id="PTHR43776">
    <property type="entry name" value="TRANSPORT ATP-BINDING PROTEIN"/>
    <property type="match status" value="1"/>
</dbReference>